<dbReference type="PANTHER" id="PTHR39490:SF8">
    <property type="entry name" value="ZINC FINGER FYVE DOMAIN-CONTAINING PROTEIN 21"/>
    <property type="match status" value="1"/>
</dbReference>
<keyword evidence="2 4" id="KW-0863">Zinc-finger</keyword>
<proteinExistence type="predicted"/>
<dbReference type="AlphaFoldDB" id="A0A1E7EJW5"/>
<evidence type="ECO:0000313" key="6">
    <source>
        <dbReference type="EMBL" id="OEU06200.1"/>
    </source>
</evidence>
<reference evidence="6 7" key="1">
    <citation type="submission" date="2016-09" db="EMBL/GenBank/DDBJ databases">
        <title>Extensive genetic diversity and differential bi-allelic expression allows diatom success in the polar Southern Ocean.</title>
        <authorList>
            <consortium name="DOE Joint Genome Institute"/>
            <person name="Mock T."/>
            <person name="Otillar R.P."/>
            <person name="Strauss J."/>
            <person name="Dupont C."/>
            <person name="Frickenhaus S."/>
            <person name="Maumus F."/>
            <person name="Mcmullan M."/>
            <person name="Sanges R."/>
            <person name="Schmutz J."/>
            <person name="Toseland A."/>
            <person name="Valas R."/>
            <person name="Veluchamy A."/>
            <person name="Ward B.J."/>
            <person name="Allen A."/>
            <person name="Barry K."/>
            <person name="Falciatore A."/>
            <person name="Ferrante M."/>
            <person name="Fortunato A.E."/>
            <person name="Gloeckner G."/>
            <person name="Gruber A."/>
            <person name="Hipkin R."/>
            <person name="Janech M."/>
            <person name="Kroth P."/>
            <person name="Leese F."/>
            <person name="Lindquist E."/>
            <person name="Lyon B.R."/>
            <person name="Martin J."/>
            <person name="Mayer C."/>
            <person name="Parker M."/>
            <person name="Quesneville H."/>
            <person name="Raymond J."/>
            <person name="Uhlig C."/>
            <person name="Valentin K.U."/>
            <person name="Worden A.Z."/>
            <person name="Armbrust E.V."/>
            <person name="Bowler C."/>
            <person name="Green B."/>
            <person name="Moulton V."/>
            <person name="Van Oosterhout C."/>
            <person name="Grigoriev I."/>
        </authorList>
    </citation>
    <scope>NUCLEOTIDE SEQUENCE [LARGE SCALE GENOMIC DNA]</scope>
    <source>
        <strain evidence="6 7">CCMP1102</strain>
    </source>
</reference>
<evidence type="ECO:0000256" key="1">
    <source>
        <dbReference type="ARBA" id="ARBA00022723"/>
    </source>
</evidence>
<feature type="non-terminal residue" evidence="6">
    <location>
        <position position="52"/>
    </location>
</feature>
<keyword evidence="7" id="KW-1185">Reference proteome</keyword>
<dbReference type="Proteomes" id="UP000095751">
    <property type="component" value="Unassembled WGS sequence"/>
</dbReference>
<keyword evidence="1" id="KW-0479">Metal-binding</keyword>
<evidence type="ECO:0000256" key="3">
    <source>
        <dbReference type="ARBA" id="ARBA00022833"/>
    </source>
</evidence>
<evidence type="ECO:0000256" key="2">
    <source>
        <dbReference type="ARBA" id="ARBA00022771"/>
    </source>
</evidence>
<dbReference type="InterPro" id="IPR000306">
    <property type="entry name" value="Znf_FYVE"/>
</dbReference>
<dbReference type="KEGG" id="fcy:FRACYDRAFT_165131"/>
<dbReference type="SUPFAM" id="SSF57903">
    <property type="entry name" value="FYVE/PHD zinc finger"/>
    <property type="match status" value="1"/>
</dbReference>
<dbReference type="GO" id="GO:0008270">
    <property type="term" value="F:zinc ion binding"/>
    <property type="evidence" value="ECO:0007669"/>
    <property type="project" value="UniProtKB-KW"/>
</dbReference>
<feature type="non-terminal residue" evidence="6">
    <location>
        <position position="1"/>
    </location>
</feature>
<dbReference type="Gene3D" id="3.30.40.10">
    <property type="entry name" value="Zinc/RING finger domain, C3HC4 (zinc finger)"/>
    <property type="match status" value="1"/>
</dbReference>
<dbReference type="InterPro" id="IPR052113">
    <property type="entry name" value="FYVE-type_Zinc_Finger"/>
</dbReference>
<keyword evidence="3" id="KW-0862">Zinc</keyword>
<evidence type="ECO:0000259" key="5">
    <source>
        <dbReference type="PROSITE" id="PS50178"/>
    </source>
</evidence>
<dbReference type="OrthoDB" id="443981at2759"/>
<feature type="domain" description="FYVE-type" evidence="5">
    <location>
        <begin position="11"/>
        <end position="52"/>
    </location>
</feature>
<evidence type="ECO:0000256" key="4">
    <source>
        <dbReference type="PROSITE-ProRule" id="PRU00091"/>
    </source>
</evidence>
<accession>A0A1E7EJW5</accession>
<dbReference type="SMART" id="SM00064">
    <property type="entry name" value="FYVE"/>
    <property type="match status" value="1"/>
</dbReference>
<dbReference type="PANTHER" id="PTHR39490">
    <property type="entry name" value="ARRESTIN DOMAIN-CONTAINING PROTEIN D"/>
    <property type="match status" value="1"/>
</dbReference>
<name>A0A1E7EJW5_9STRA</name>
<dbReference type="EMBL" id="KV784420">
    <property type="protein sequence ID" value="OEU06200.1"/>
    <property type="molecule type" value="Genomic_DNA"/>
</dbReference>
<protein>
    <recommendedName>
        <fullName evidence="5">FYVE-type domain-containing protein</fullName>
    </recommendedName>
</protein>
<dbReference type="InParanoid" id="A0A1E7EJW5"/>
<dbReference type="PROSITE" id="PS50178">
    <property type="entry name" value="ZF_FYVE"/>
    <property type="match status" value="1"/>
</dbReference>
<dbReference type="InterPro" id="IPR011011">
    <property type="entry name" value="Znf_FYVE_PHD"/>
</dbReference>
<gene>
    <name evidence="6" type="ORF">FRACYDRAFT_165131</name>
</gene>
<organism evidence="6 7">
    <name type="scientific">Fragilariopsis cylindrus CCMP1102</name>
    <dbReference type="NCBI Taxonomy" id="635003"/>
    <lineage>
        <taxon>Eukaryota</taxon>
        <taxon>Sar</taxon>
        <taxon>Stramenopiles</taxon>
        <taxon>Ochrophyta</taxon>
        <taxon>Bacillariophyta</taxon>
        <taxon>Bacillariophyceae</taxon>
        <taxon>Bacillariophycidae</taxon>
        <taxon>Bacillariales</taxon>
        <taxon>Bacillariaceae</taxon>
        <taxon>Fragilariopsis</taxon>
    </lineage>
</organism>
<dbReference type="Pfam" id="PF01363">
    <property type="entry name" value="FYVE"/>
    <property type="match status" value="1"/>
</dbReference>
<evidence type="ECO:0000313" key="7">
    <source>
        <dbReference type="Proteomes" id="UP000095751"/>
    </source>
</evidence>
<sequence length="52" mass="6195">VATLSNPWEFDTEQRNCSYCQDEFNPFNRRHHCRLCGKIFCNKCSDQRSLVP</sequence>
<dbReference type="InterPro" id="IPR017455">
    <property type="entry name" value="Znf_FYVE-rel"/>
</dbReference>
<dbReference type="InterPro" id="IPR013083">
    <property type="entry name" value="Znf_RING/FYVE/PHD"/>
</dbReference>